<dbReference type="AlphaFoldDB" id="A0A6J5WN46"/>
<keyword evidence="2" id="KW-1185">Reference proteome</keyword>
<gene>
    <name evidence="1" type="ORF">ORAREDHAP_LOCUS14344</name>
</gene>
<dbReference type="Proteomes" id="UP000507245">
    <property type="component" value="Unassembled WGS sequence"/>
</dbReference>
<evidence type="ECO:0000313" key="2">
    <source>
        <dbReference type="Proteomes" id="UP000507245"/>
    </source>
</evidence>
<accession>A0A6J5WN46</accession>
<name>A0A6J5WN46_PRUAR</name>
<dbReference type="EMBL" id="CAEKKB010000002">
    <property type="protein sequence ID" value="CAB4299708.1"/>
    <property type="molecule type" value="Genomic_DNA"/>
</dbReference>
<proteinExistence type="predicted"/>
<sequence>MYIQALKRCKVSQPLWKSLHSVKALDIKPWNESSSFQKPPIFNIFKSMRHDVIANPLGRLFNPSQENILNSWRFVRFSKLGIDSTFDNLLIINTSREEHDSSPIGRLVNPGESSILNSRRHVKPRKLGTYSGLLLQPNIDNFRRDERL</sequence>
<reference evidence="2" key="1">
    <citation type="journal article" date="2020" name="Genome Biol.">
        <title>Gamete binning: chromosome-level and haplotype-resolved genome assembly enabled by high-throughput single-cell sequencing of gamete genomes.</title>
        <authorList>
            <person name="Campoy J.A."/>
            <person name="Sun H."/>
            <person name="Goel M."/>
            <person name="Jiao W.-B."/>
            <person name="Folz-Donahue K."/>
            <person name="Wang N."/>
            <person name="Rubio M."/>
            <person name="Liu C."/>
            <person name="Kukat C."/>
            <person name="Ruiz D."/>
            <person name="Huettel B."/>
            <person name="Schneeberger K."/>
        </authorList>
    </citation>
    <scope>NUCLEOTIDE SEQUENCE [LARGE SCALE GENOMIC DNA]</scope>
    <source>
        <strain evidence="2">cv. Rojo Pasion</strain>
    </source>
</reference>
<evidence type="ECO:0000313" key="1">
    <source>
        <dbReference type="EMBL" id="CAB4299708.1"/>
    </source>
</evidence>
<protein>
    <submittedName>
        <fullName evidence="1">Uncharacterized protein</fullName>
    </submittedName>
</protein>
<organism evidence="1 2">
    <name type="scientific">Prunus armeniaca</name>
    <name type="common">Apricot</name>
    <name type="synonym">Armeniaca vulgaris</name>
    <dbReference type="NCBI Taxonomy" id="36596"/>
    <lineage>
        <taxon>Eukaryota</taxon>
        <taxon>Viridiplantae</taxon>
        <taxon>Streptophyta</taxon>
        <taxon>Embryophyta</taxon>
        <taxon>Tracheophyta</taxon>
        <taxon>Spermatophyta</taxon>
        <taxon>Magnoliopsida</taxon>
        <taxon>eudicotyledons</taxon>
        <taxon>Gunneridae</taxon>
        <taxon>Pentapetalae</taxon>
        <taxon>rosids</taxon>
        <taxon>fabids</taxon>
        <taxon>Rosales</taxon>
        <taxon>Rosaceae</taxon>
        <taxon>Amygdaloideae</taxon>
        <taxon>Amygdaleae</taxon>
        <taxon>Prunus</taxon>
    </lineage>
</organism>